<dbReference type="Pfam" id="PF01557">
    <property type="entry name" value="FAA_hydrolase"/>
    <property type="match status" value="1"/>
</dbReference>
<sequence>MSVSTLEDFVKNCRNIYGAAFNYMYPSSDPFKRVEEPELFLKAPTDFITEGQSIKIPNGFTVIEEVTLGVIIGNICKKVNVEDALDYVGGYCVAFDMTAINELQKNISQKVPWTTSKSFDTSCPVSGFITKEAIPDPNNVELFATINGKLQQNGSTSELRFTAAELISFISQQHTLEPNDVILIGTPPVAGTVRAGDAIIGGIKGGVTIKFDVKDD</sequence>
<keyword evidence="2" id="KW-0479">Metal-binding</keyword>
<keyword evidence="8" id="KW-1185">Reference proteome</keyword>
<dbReference type="PANTHER" id="PTHR11820:SF7">
    <property type="entry name" value="ACYLPYRUVASE FAHD1, MITOCHONDRIAL"/>
    <property type="match status" value="1"/>
</dbReference>
<accession>A0AAN7VBL4</accession>
<comment type="catalytic activity">
    <reaction evidence="4">
        <text>oxaloacetate = enol-oxaloacetate</text>
        <dbReference type="Rhea" id="RHEA:16021"/>
        <dbReference type="ChEBI" id="CHEBI:16452"/>
        <dbReference type="ChEBI" id="CHEBI:17479"/>
        <dbReference type="EC" id="5.3.2.2"/>
    </reaction>
    <physiologicalReaction direction="right-to-left" evidence="4">
        <dbReference type="Rhea" id="RHEA:16023"/>
    </physiologicalReaction>
</comment>
<dbReference type="Gene3D" id="3.90.850.10">
    <property type="entry name" value="Fumarylacetoacetase-like, C-terminal domain"/>
    <property type="match status" value="1"/>
</dbReference>
<feature type="domain" description="Fumarylacetoacetase-like C-terminal" evidence="6">
    <location>
        <begin position="31"/>
        <end position="208"/>
    </location>
</feature>
<name>A0AAN7VBL4_9COLE</name>
<dbReference type="EC" id="5.3.2.2" evidence="5"/>
<evidence type="ECO:0000313" key="8">
    <source>
        <dbReference type="Proteomes" id="UP001329430"/>
    </source>
</evidence>
<dbReference type="EMBL" id="JAVRBK010000007">
    <property type="protein sequence ID" value="KAK5640874.1"/>
    <property type="molecule type" value="Genomic_DNA"/>
</dbReference>
<dbReference type="InterPro" id="IPR036663">
    <property type="entry name" value="Fumarylacetoacetase_C_sf"/>
</dbReference>
<evidence type="ECO:0000256" key="2">
    <source>
        <dbReference type="ARBA" id="ARBA00022723"/>
    </source>
</evidence>
<dbReference type="SUPFAM" id="SSF56529">
    <property type="entry name" value="FAH"/>
    <property type="match status" value="1"/>
</dbReference>
<evidence type="ECO:0000256" key="5">
    <source>
        <dbReference type="ARBA" id="ARBA00044973"/>
    </source>
</evidence>
<dbReference type="GO" id="GO:0005739">
    <property type="term" value="C:mitochondrion"/>
    <property type="evidence" value="ECO:0007669"/>
    <property type="project" value="TreeGrafter"/>
</dbReference>
<comment type="similarity">
    <text evidence="1">Belongs to the FAH family.</text>
</comment>
<comment type="caution">
    <text evidence="7">The sequence shown here is derived from an EMBL/GenBank/DDBJ whole genome shotgun (WGS) entry which is preliminary data.</text>
</comment>
<evidence type="ECO:0000256" key="3">
    <source>
        <dbReference type="ARBA" id="ARBA00042340"/>
    </source>
</evidence>
<dbReference type="Proteomes" id="UP001329430">
    <property type="component" value="Chromosome 7"/>
</dbReference>
<proteinExistence type="inferred from homology"/>
<dbReference type="GO" id="GO:0018773">
    <property type="term" value="F:acetylpyruvate hydrolase activity"/>
    <property type="evidence" value="ECO:0007669"/>
    <property type="project" value="TreeGrafter"/>
</dbReference>
<evidence type="ECO:0000256" key="4">
    <source>
        <dbReference type="ARBA" id="ARBA00044911"/>
    </source>
</evidence>
<dbReference type="AlphaFoldDB" id="A0AAN7VBL4"/>
<dbReference type="InterPro" id="IPR011234">
    <property type="entry name" value="Fumarylacetoacetase-like_C"/>
</dbReference>
<protein>
    <recommendedName>
        <fullName evidence="5">oxaloacetate tautomerase</fullName>
        <ecNumber evidence="5">5.3.2.2</ecNumber>
    </recommendedName>
    <alternativeName>
        <fullName evidence="3">Fumarylacetoacetate hydrolase domain-containing protein 1</fullName>
    </alternativeName>
</protein>
<dbReference type="GO" id="GO:0046872">
    <property type="term" value="F:metal ion binding"/>
    <property type="evidence" value="ECO:0007669"/>
    <property type="project" value="UniProtKB-KW"/>
</dbReference>
<organism evidence="7 8">
    <name type="scientific">Pyrocoelia pectoralis</name>
    <dbReference type="NCBI Taxonomy" id="417401"/>
    <lineage>
        <taxon>Eukaryota</taxon>
        <taxon>Metazoa</taxon>
        <taxon>Ecdysozoa</taxon>
        <taxon>Arthropoda</taxon>
        <taxon>Hexapoda</taxon>
        <taxon>Insecta</taxon>
        <taxon>Pterygota</taxon>
        <taxon>Neoptera</taxon>
        <taxon>Endopterygota</taxon>
        <taxon>Coleoptera</taxon>
        <taxon>Polyphaga</taxon>
        <taxon>Elateriformia</taxon>
        <taxon>Elateroidea</taxon>
        <taxon>Lampyridae</taxon>
        <taxon>Lampyrinae</taxon>
        <taxon>Pyrocoelia</taxon>
    </lineage>
</organism>
<gene>
    <name evidence="7" type="ORF">RI129_009421</name>
</gene>
<evidence type="ECO:0000259" key="6">
    <source>
        <dbReference type="Pfam" id="PF01557"/>
    </source>
</evidence>
<reference evidence="7 8" key="1">
    <citation type="journal article" date="2024" name="Insects">
        <title>An Improved Chromosome-Level Genome Assembly of the Firefly Pyrocoelia pectoralis.</title>
        <authorList>
            <person name="Fu X."/>
            <person name="Meyer-Rochow V.B."/>
            <person name="Ballantyne L."/>
            <person name="Zhu X."/>
        </authorList>
    </citation>
    <scope>NUCLEOTIDE SEQUENCE [LARGE SCALE GENOMIC DNA]</scope>
    <source>
        <strain evidence="7">XCY_ONT2</strain>
    </source>
</reference>
<evidence type="ECO:0000313" key="7">
    <source>
        <dbReference type="EMBL" id="KAK5640874.1"/>
    </source>
</evidence>
<dbReference type="GO" id="GO:0050163">
    <property type="term" value="F:oxaloacetate tautomerase activity"/>
    <property type="evidence" value="ECO:0007669"/>
    <property type="project" value="UniProtKB-EC"/>
</dbReference>
<dbReference type="PANTHER" id="PTHR11820">
    <property type="entry name" value="ACYLPYRUVASE"/>
    <property type="match status" value="1"/>
</dbReference>
<evidence type="ECO:0000256" key="1">
    <source>
        <dbReference type="ARBA" id="ARBA00010211"/>
    </source>
</evidence>